<feature type="domain" description="Major facilitator superfamily (MFS) profile" evidence="8">
    <location>
        <begin position="21"/>
        <end position="399"/>
    </location>
</feature>
<reference evidence="10" key="1">
    <citation type="submission" date="2017-09" db="EMBL/GenBank/DDBJ databases">
        <authorList>
            <person name="Varghese N."/>
            <person name="Submissions S."/>
        </authorList>
    </citation>
    <scope>NUCLEOTIDE SEQUENCE [LARGE SCALE GENOMIC DNA]</scope>
    <source>
        <strain evidence="10">DSM 44270</strain>
    </source>
</reference>
<feature type="transmembrane region" description="Helical" evidence="7">
    <location>
        <begin position="117"/>
        <end position="135"/>
    </location>
</feature>
<evidence type="ECO:0000256" key="7">
    <source>
        <dbReference type="SAM" id="Phobius"/>
    </source>
</evidence>
<comment type="subcellular location">
    <subcellularLocation>
        <location evidence="1">Cell membrane</location>
        <topology evidence="1">Multi-pass membrane protein</topology>
    </subcellularLocation>
</comment>
<feature type="transmembrane region" description="Helical" evidence="7">
    <location>
        <begin position="92"/>
        <end position="111"/>
    </location>
</feature>
<dbReference type="Gene3D" id="1.20.1250.20">
    <property type="entry name" value="MFS general substrate transporter like domains"/>
    <property type="match status" value="1"/>
</dbReference>
<evidence type="ECO:0000256" key="4">
    <source>
        <dbReference type="ARBA" id="ARBA00022989"/>
    </source>
</evidence>
<keyword evidence="3 7" id="KW-0812">Transmembrane</keyword>
<keyword evidence="2" id="KW-1003">Cell membrane</keyword>
<dbReference type="SUPFAM" id="SSF103473">
    <property type="entry name" value="MFS general substrate transporter"/>
    <property type="match status" value="1"/>
</dbReference>
<keyword evidence="10" id="KW-1185">Reference proteome</keyword>
<feature type="transmembrane region" description="Helical" evidence="7">
    <location>
        <begin position="254"/>
        <end position="276"/>
    </location>
</feature>
<evidence type="ECO:0000256" key="2">
    <source>
        <dbReference type="ARBA" id="ARBA00022475"/>
    </source>
</evidence>
<feature type="transmembrane region" description="Helical" evidence="7">
    <location>
        <begin position="313"/>
        <end position="331"/>
    </location>
</feature>
<feature type="compositionally biased region" description="Pro residues" evidence="6">
    <location>
        <begin position="10"/>
        <end position="21"/>
    </location>
</feature>
<accession>A0A286GH61</accession>
<feature type="transmembrane region" description="Helical" evidence="7">
    <location>
        <begin position="288"/>
        <end position="307"/>
    </location>
</feature>
<evidence type="ECO:0000313" key="9">
    <source>
        <dbReference type="EMBL" id="SOD94812.1"/>
    </source>
</evidence>
<name>A0A286GH61_9ACTN</name>
<dbReference type="EMBL" id="OCNK01000001">
    <property type="protein sequence ID" value="SOD94812.1"/>
    <property type="molecule type" value="Genomic_DNA"/>
</dbReference>
<evidence type="ECO:0000313" key="10">
    <source>
        <dbReference type="Proteomes" id="UP000219482"/>
    </source>
</evidence>
<feature type="transmembrane region" description="Helical" evidence="7">
    <location>
        <begin position="181"/>
        <end position="202"/>
    </location>
</feature>
<organism evidence="9 10">
    <name type="scientific">Blastococcus haudaquaticus</name>
    <dbReference type="NCBI Taxonomy" id="1938745"/>
    <lineage>
        <taxon>Bacteria</taxon>
        <taxon>Bacillati</taxon>
        <taxon>Actinomycetota</taxon>
        <taxon>Actinomycetes</taxon>
        <taxon>Geodermatophilales</taxon>
        <taxon>Geodermatophilaceae</taxon>
        <taxon>Blastococcus</taxon>
    </lineage>
</organism>
<dbReference type="AlphaFoldDB" id="A0A286GH61"/>
<dbReference type="InterPro" id="IPR036259">
    <property type="entry name" value="MFS_trans_sf"/>
</dbReference>
<feature type="transmembrane region" description="Helical" evidence="7">
    <location>
        <begin position="343"/>
        <end position="370"/>
    </location>
</feature>
<gene>
    <name evidence="9" type="ORF">SAMN06272739_1001</name>
</gene>
<feature type="transmembrane region" description="Helical" evidence="7">
    <location>
        <begin position="223"/>
        <end position="248"/>
    </location>
</feature>
<dbReference type="CDD" id="cd17324">
    <property type="entry name" value="MFS_NepI_like"/>
    <property type="match status" value="1"/>
</dbReference>
<dbReference type="OrthoDB" id="2810795at2"/>
<dbReference type="RefSeq" id="WP_097182732.1">
    <property type="nucleotide sequence ID" value="NZ_OCNK01000001.1"/>
</dbReference>
<keyword evidence="4 7" id="KW-1133">Transmembrane helix</keyword>
<dbReference type="PANTHER" id="PTHR43124:SF3">
    <property type="entry name" value="CHLORAMPHENICOL EFFLUX PUMP RV0191"/>
    <property type="match status" value="1"/>
</dbReference>
<evidence type="ECO:0000256" key="6">
    <source>
        <dbReference type="SAM" id="MobiDB-lite"/>
    </source>
</evidence>
<feature type="transmembrane region" description="Helical" evidence="7">
    <location>
        <begin position="376"/>
        <end position="396"/>
    </location>
</feature>
<dbReference type="GO" id="GO:0022857">
    <property type="term" value="F:transmembrane transporter activity"/>
    <property type="evidence" value="ECO:0007669"/>
    <property type="project" value="InterPro"/>
</dbReference>
<dbReference type="Proteomes" id="UP000219482">
    <property type="component" value="Unassembled WGS sequence"/>
</dbReference>
<evidence type="ECO:0000259" key="8">
    <source>
        <dbReference type="PROSITE" id="PS50850"/>
    </source>
</evidence>
<feature type="transmembrane region" description="Helical" evidence="7">
    <location>
        <begin position="57"/>
        <end position="80"/>
    </location>
</feature>
<dbReference type="PROSITE" id="PS50850">
    <property type="entry name" value="MFS"/>
    <property type="match status" value="1"/>
</dbReference>
<dbReference type="PANTHER" id="PTHR43124">
    <property type="entry name" value="PURINE EFFLUX PUMP PBUE"/>
    <property type="match status" value="1"/>
</dbReference>
<dbReference type="InterPro" id="IPR020846">
    <property type="entry name" value="MFS_dom"/>
</dbReference>
<keyword evidence="5 7" id="KW-0472">Membrane</keyword>
<dbReference type="Pfam" id="PF07690">
    <property type="entry name" value="MFS_1"/>
    <property type="match status" value="1"/>
</dbReference>
<sequence length="415" mass="40495">MTCETAPAPAAAPPADPPTPRSPHAVLGALTVSAGATVTVELAPTGLLPEIAADLGVSASAAGSLVAVWALTLAATSLLLVRATRRLPRQRVIAVGVLVSGLATLASAAAPTLAAAVLARLVGAAAHGLVWALLVPHAASLVPPERLGRAVAVVLAGPTAAAVLGVPLATALGGAVGWRTAFALLALLTIPPACVLLVAPAAARRESTGTGTTWWRDPSMPGVLRSAAATAAVLAGHFAAATYVAVLVTDAGHLPAAAVPVVLFVFGAAGVAGLTVAGPLSDRRPNGALAGTAVAFAVALAALGLLGTHPVPAFLVVALWGFLVGLLPPVFQTRMARLAAPQVRDVAGALAITALNVGIAAGAVLGGLVLTRWGPPGLVVAATALAATGAAALVPWRRTPGRAHGAPTPGEPSVA</sequence>
<evidence type="ECO:0000256" key="5">
    <source>
        <dbReference type="ARBA" id="ARBA00023136"/>
    </source>
</evidence>
<dbReference type="GO" id="GO:0005886">
    <property type="term" value="C:plasma membrane"/>
    <property type="evidence" value="ECO:0007669"/>
    <property type="project" value="UniProtKB-SubCell"/>
</dbReference>
<proteinExistence type="predicted"/>
<evidence type="ECO:0000256" key="3">
    <source>
        <dbReference type="ARBA" id="ARBA00022692"/>
    </source>
</evidence>
<feature type="transmembrane region" description="Helical" evidence="7">
    <location>
        <begin position="147"/>
        <end position="169"/>
    </location>
</feature>
<evidence type="ECO:0000256" key="1">
    <source>
        <dbReference type="ARBA" id="ARBA00004651"/>
    </source>
</evidence>
<protein>
    <submittedName>
        <fullName evidence="9">Predicted arabinose efflux permease, MFS family</fullName>
    </submittedName>
</protein>
<dbReference type="InterPro" id="IPR050189">
    <property type="entry name" value="MFS_Efflux_Transporters"/>
</dbReference>
<feature type="region of interest" description="Disordered" evidence="6">
    <location>
        <begin position="1"/>
        <end position="22"/>
    </location>
</feature>
<dbReference type="InterPro" id="IPR011701">
    <property type="entry name" value="MFS"/>
</dbReference>